<dbReference type="HOGENOM" id="CLU_608805_0_0_1"/>
<organism evidence="3 4">
    <name type="scientific">Tetranychus urticae</name>
    <name type="common">Two-spotted spider mite</name>
    <dbReference type="NCBI Taxonomy" id="32264"/>
    <lineage>
        <taxon>Eukaryota</taxon>
        <taxon>Metazoa</taxon>
        <taxon>Ecdysozoa</taxon>
        <taxon>Arthropoda</taxon>
        <taxon>Chelicerata</taxon>
        <taxon>Arachnida</taxon>
        <taxon>Acari</taxon>
        <taxon>Acariformes</taxon>
        <taxon>Trombidiformes</taxon>
        <taxon>Prostigmata</taxon>
        <taxon>Eleutherengona</taxon>
        <taxon>Raphignathae</taxon>
        <taxon>Tetranychoidea</taxon>
        <taxon>Tetranychidae</taxon>
        <taxon>Tetranychus</taxon>
    </lineage>
</organism>
<reference evidence="3" key="2">
    <citation type="submission" date="2015-06" db="UniProtKB">
        <authorList>
            <consortium name="EnsemblMetazoa"/>
        </authorList>
    </citation>
    <scope>IDENTIFICATION</scope>
</reference>
<dbReference type="GO" id="GO:0000423">
    <property type="term" value="P:mitophagy"/>
    <property type="evidence" value="ECO:0007669"/>
    <property type="project" value="InterPro"/>
</dbReference>
<feature type="compositionally biased region" description="Low complexity" evidence="2">
    <location>
        <begin position="83"/>
        <end position="101"/>
    </location>
</feature>
<feature type="coiled-coil region" evidence="1">
    <location>
        <begin position="251"/>
        <end position="338"/>
    </location>
</feature>
<dbReference type="EMBL" id="CAEY01001590">
    <property type="status" value="NOT_ANNOTATED_CDS"/>
    <property type="molecule type" value="Genomic_DNA"/>
</dbReference>
<dbReference type="OMA" id="FHENYLT"/>
<evidence type="ECO:0000313" key="4">
    <source>
        <dbReference type="Proteomes" id="UP000015104"/>
    </source>
</evidence>
<accession>T1K5Q1</accession>
<dbReference type="PANTHER" id="PTHR28494:SF1">
    <property type="entry name" value="RAB7A-INTERACTING MON1-CCZ1 COMPLEX SUBUNIT 1"/>
    <property type="match status" value="1"/>
</dbReference>
<dbReference type="PANTHER" id="PTHR28494">
    <property type="entry name" value="UPF0600 PROTEIN C5ORF51"/>
    <property type="match status" value="1"/>
</dbReference>
<name>T1K5Q1_TETUR</name>
<evidence type="ECO:0000313" key="3">
    <source>
        <dbReference type="EnsemblMetazoa" id="tetur05g07090.1"/>
    </source>
</evidence>
<feature type="region of interest" description="Disordered" evidence="2">
    <location>
        <begin position="83"/>
        <end position="103"/>
    </location>
</feature>
<gene>
    <name evidence="3" type="primary">107360785</name>
</gene>
<dbReference type="Proteomes" id="UP000015104">
    <property type="component" value="Unassembled WGS sequence"/>
</dbReference>
<dbReference type="EnsemblMetazoa" id="tetur05g07090.1">
    <property type="protein sequence ID" value="tetur05g07090.1"/>
    <property type="gene ID" value="tetur05g07090"/>
</dbReference>
<dbReference type="InterPro" id="IPR037657">
    <property type="entry name" value="RIMC1"/>
</dbReference>
<dbReference type="AlphaFoldDB" id="T1K5Q1"/>
<evidence type="ECO:0000256" key="2">
    <source>
        <dbReference type="SAM" id="MobiDB-lite"/>
    </source>
</evidence>
<keyword evidence="1" id="KW-0175">Coiled coil</keyword>
<dbReference type="Pfam" id="PF17716">
    <property type="entry name" value="RIMC1"/>
    <property type="match status" value="2"/>
</dbReference>
<dbReference type="eggNOG" id="ENOG502RUIB">
    <property type="taxonomic scope" value="Eukaryota"/>
</dbReference>
<keyword evidence="4" id="KW-1185">Reference proteome</keyword>
<reference evidence="4" key="1">
    <citation type="submission" date="2011-08" db="EMBL/GenBank/DDBJ databases">
        <authorList>
            <person name="Rombauts S."/>
        </authorList>
    </citation>
    <scope>NUCLEOTIDE SEQUENCE</scope>
    <source>
        <strain evidence="4">London</strain>
    </source>
</reference>
<dbReference type="OrthoDB" id="6135810at2759"/>
<evidence type="ECO:0000256" key="1">
    <source>
        <dbReference type="SAM" id="Coils"/>
    </source>
</evidence>
<protein>
    <submittedName>
        <fullName evidence="3">Uncharacterized protein</fullName>
    </submittedName>
</protein>
<proteinExistence type="predicted"/>
<sequence length="450" mass="50810">MEKLVEQFEQLKVTTSSRCVDDDPSIKELIETYSKAVLDCTFFHENYLTENNFCLESTEEDIATTLSLLNAIVSLCASVDSSTVANTSSSSSSSSSSSDSSDFGRNVLPMSSSFQGKTSSGDPYRSVVNVLGIEFGECVLWRQGSLLYAFCSAKLSSDPTWVSSRQMTLLKHLKDGINYFHLMLSLRRNLLSNLDEIDASYIRNLHAPRQLANAFNHHQYQDNIAYVSAKDLNPSNMNELGKLLGQKEQIVGALGQELDELQQVLDQQELLNIEARREIQQKMLSNPECRDDLERALDEIDANQQKVKVQQEANVEKKGQIENCLRQLRKQQDELNKQSIVSNPFTSGTSSSDMSMSDGTNVNTFDLIDMGVLSDTHMLAMMYCGDMAFWFCKYSRDWSLIDHSGEIFGEIRRIGISYLKIYIKAVEKVLKFSGWNCDRAKELLNHFNDL</sequence>
<dbReference type="KEGG" id="tut:107360785"/>